<gene>
    <name evidence="2" type="ORF">FD31_GL001471</name>
</gene>
<sequence>MGAKGIGKTTLLDQIVKRKRNDHFIGFPNVKKIAYLAQENEFRVGLTVREIINFIYDLNKVLDLEMPPEITKLLDCSFNDLTKDEHKLVLIYINLLVDKELYLFDEPGAGIDLSCSKMVFGWFRELAELDKTVIVTTSRLDNIYDIDNVNYIKNTQEIIADNYLKIKARMAF</sequence>
<dbReference type="STRING" id="1423774.FD31_GL001471"/>
<evidence type="ECO:0000313" key="2">
    <source>
        <dbReference type="EMBL" id="KRM14934.1"/>
    </source>
</evidence>
<organism evidence="2 3">
    <name type="scientific">Companilactobacillus nantensis DSM 16982</name>
    <dbReference type="NCBI Taxonomy" id="1423774"/>
    <lineage>
        <taxon>Bacteria</taxon>
        <taxon>Bacillati</taxon>
        <taxon>Bacillota</taxon>
        <taxon>Bacilli</taxon>
        <taxon>Lactobacillales</taxon>
        <taxon>Lactobacillaceae</taxon>
        <taxon>Companilactobacillus</taxon>
    </lineage>
</organism>
<evidence type="ECO:0000256" key="1">
    <source>
        <dbReference type="ARBA" id="ARBA00022448"/>
    </source>
</evidence>
<reference evidence="2 3" key="1">
    <citation type="journal article" date="2015" name="Genome Announc.">
        <title>Expanding the biotechnology potential of lactobacilli through comparative genomics of 213 strains and associated genera.</title>
        <authorList>
            <person name="Sun Z."/>
            <person name="Harris H.M."/>
            <person name="McCann A."/>
            <person name="Guo C."/>
            <person name="Argimon S."/>
            <person name="Zhang W."/>
            <person name="Yang X."/>
            <person name="Jeffery I.B."/>
            <person name="Cooney J.C."/>
            <person name="Kagawa T.F."/>
            <person name="Liu W."/>
            <person name="Song Y."/>
            <person name="Salvetti E."/>
            <person name="Wrobel A."/>
            <person name="Rasinkangas P."/>
            <person name="Parkhill J."/>
            <person name="Rea M.C."/>
            <person name="O'Sullivan O."/>
            <person name="Ritari J."/>
            <person name="Douillard F.P."/>
            <person name="Paul Ross R."/>
            <person name="Yang R."/>
            <person name="Briner A.E."/>
            <person name="Felis G.E."/>
            <person name="de Vos W.M."/>
            <person name="Barrangou R."/>
            <person name="Klaenhammer T.R."/>
            <person name="Caufield P.W."/>
            <person name="Cui Y."/>
            <person name="Zhang H."/>
            <person name="O'Toole P.W."/>
        </authorList>
    </citation>
    <scope>NUCLEOTIDE SEQUENCE [LARGE SCALE GENOMIC DNA]</scope>
    <source>
        <strain evidence="2 3">DSM 16982</strain>
    </source>
</reference>
<dbReference type="Proteomes" id="UP000051302">
    <property type="component" value="Unassembled WGS sequence"/>
</dbReference>
<dbReference type="InterPro" id="IPR050153">
    <property type="entry name" value="Metal_Ion_Import_ABC"/>
</dbReference>
<dbReference type="EMBL" id="AZFV01000029">
    <property type="protein sequence ID" value="KRM14934.1"/>
    <property type="molecule type" value="Genomic_DNA"/>
</dbReference>
<dbReference type="AlphaFoldDB" id="A0A0R1WJ10"/>
<dbReference type="InterPro" id="IPR027417">
    <property type="entry name" value="P-loop_NTPase"/>
</dbReference>
<name>A0A0R1WJ10_9LACO</name>
<keyword evidence="3" id="KW-1185">Reference proteome</keyword>
<keyword evidence="1" id="KW-0813">Transport</keyword>
<dbReference type="PATRIC" id="fig|1423774.3.peg.1524"/>
<dbReference type="Gene3D" id="3.40.50.300">
    <property type="entry name" value="P-loop containing nucleotide triphosphate hydrolases"/>
    <property type="match status" value="1"/>
</dbReference>
<dbReference type="PANTHER" id="PTHR42734">
    <property type="entry name" value="METAL TRANSPORT SYSTEM ATP-BINDING PROTEIN TM_0124-RELATED"/>
    <property type="match status" value="1"/>
</dbReference>
<protein>
    <submittedName>
        <fullName evidence="2">ABC-type cobalt transport system, ATPase component</fullName>
    </submittedName>
</protein>
<accession>A0A0R1WJ10</accession>
<proteinExistence type="predicted"/>
<comment type="caution">
    <text evidence="2">The sequence shown here is derived from an EMBL/GenBank/DDBJ whole genome shotgun (WGS) entry which is preliminary data.</text>
</comment>
<dbReference type="SUPFAM" id="SSF52540">
    <property type="entry name" value="P-loop containing nucleoside triphosphate hydrolases"/>
    <property type="match status" value="1"/>
</dbReference>
<evidence type="ECO:0000313" key="3">
    <source>
        <dbReference type="Proteomes" id="UP000051302"/>
    </source>
</evidence>